<dbReference type="Proteomes" id="UP000292082">
    <property type="component" value="Unassembled WGS sequence"/>
</dbReference>
<evidence type="ECO:0000313" key="3">
    <source>
        <dbReference type="Proteomes" id="UP000292082"/>
    </source>
</evidence>
<dbReference type="Pfam" id="PF26640">
    <property type="entry name" value="DUF8212"/>
    <property type="match status" value="1"/>
</dbReference>
<dbReference type="EMBL" id="ML145127">
    <property type="protein sequence ID" value="TBU58255.1"/>
    <property type="molecule type" value="Genomic_DNA"/>
</dbReference>
<keyword evidence="3" id="KW-1185">Reference proteome</keyword>
<organism evidence="2 3">
    <name type="scientific">Dichomitus squalens</name>
    <dbReference type="NCBI Taxonomy" id="114155"/>
    <lineage>
        <taxon>Eukaryota</taxon>
        <taxon>Fungi</taxon>
        <taxon>Dikarya</taxon>
        <taxon>Basidiomycota</taxon>
        <taxon>Agaricomycotina</taxon>
        <taxon>Agaricomycetes</taxon>
        <taxon>Polyporales</taxon>
        <taxon>Polyporaceae</taxon>
        <taxon>Dichomitus</taxon>
    </lineage>
</organism>
<protein>
    <recommendedName>
        <fullName evidence="1">DUF8212 domain-containing protein</fullName>
    </recommendedName>
</protein>
<dbReference type="AlphaFoldDB" id="A0A4Q9PUW4"/>
<evidence type="ECO:0000313" key="2">
    <source>
        <dbReference type="EMBL" id="TBU58255.1"/>
    </source>
</evidence>
<sequence>MFRCQSNLVPDTGVGWQVLTRETHFSTASVGRRMNWASLRSTTRVEDEAYCLMGLFNVNMPTIYGEGRQAFQRLQHEIMKQSFDTSLFAWGRSLNSGTLNPLEEHEIYKLFNTSSKNHVYLLANSPSSFTKPFGRSLRYSPAATEPIQPYPEWQWKKFPNEPQNSPQRRYGLFGRVELPKFFVMSYGLECRFPIIESDGLTVAVLLCDTHRKYIGLFLHPSNWIIQDPTRKKYHVGYGFRLASGSISFTRLVSLGNDFYDLRLNGKTVTAEWRDIFIADSPPPIKRDVPMNLCYPLHSLLPAPLFRISHWLIGRVTLLGMELWPLDVRSKPADGKPLAVVASFTDVDVREGIRLLLGTCGKSPDSRARWAKAMSRYSANWSDKWDAAHNCQEHHLEAWPGWTKDFGDIEQMIRLSFSRCKLSPQHTFVVHIELEGRVYNAIKDQTNIRFPSREEAGLVQTSIIVSDVPSSFGEGAWVPPVLTSSPEVKGSKDTLSTPTTGCHRWATLIVHLRAALRLRRSIRLDDRRCSKHRKHARKYV</sequence>
<proteinExistence type="predicted"/>
<reference evidence="2 3" key="1">
    <citation type="submission" date="2019-01" db="EMBL/GenBank/DDBJ databases">
        <title>Draft genome sequences of three monokaryotic isolates of the white-rot basidiomycete fungus Dichomitus squalens.</title>
        <authorList>
            <consortium name="DOE Joint Genome Institute"/>
            <person name="Lopez S.C."/>
            <person name="Andreopoulos B."/>
            <person name="Pangilinan J."/>
            <person name="Lipzen A."/>
            <person name="Riley R."/>
            <person name="Ahrendt S."/>
            <person name="Ng V."/>
            <person name="Barry K."/>
            <person name="Daum C."/>
            <person name="Grigoriev I.V."/>
            <person name="Hilden K.S."/>
            <person name="Makela M.R."/>
            <person name="de Vries R.P."/>
        </authorList>
    </citation>
    <scope>NUCLEOTIDE SEQUENCE [LARGE SCALE GENOMIC DNA]</scope>
    <source>
        <strain evidence="2 3">CBS 464.89</strain>
    </source>
</reference>
<accession>A0A4Q9PUW4</accession>
<feature type="domain" description="DUF8212" evidence="1">
    <location>
        <begin position="69"/>
        <end position="131"/>
    </location>
</feature>
<name>A0A4Q9PUW4_9APHY</name>
<gene>
    <name evidence="2" type="ORF">BD310DRAFT_1016171</name>
</gene>
<dbReference type="PANTHER" id="PTHR10622">
    <property type="entry name" value="HET DOMAIN-CONTAINING PROTEIN"/>
    <property type="match status" value="1"/>
</dbReference>
<dbReference type="PANTHER" id="PTHR10622:SF10">
    <property type="entry name" value="HET DOMAIN-CONTAINING PROTEIN"/>
    <property type="match status" value="1"/>
</dbReference>
<dbReference type="InterPro" id="IPR058525">
    <property type="entry name" value="DUF8212"/>
</dbReference>
<evidence type="ECO:0000259" key="1">
    <source>
        <dbReference type="Pfam" id="PF26640"/>
    </source>
</evidence>